<comment type="caution">
    <text evidence="6">The sequence shown here is derived from an EMBL/GenBank/DDBJ whole genome shotgun (WGS) entry which is preliminary data.</text>
</comment>
<feature type="domain" description="Carboxylesterase type B" evidence="5">
    <location>
        <begin position="23"/>
        <end position="524"/>
    </location>
</feature>
<organism evidence="6 7">
    <name type="scientific">Pinctada imbricata</name>
    <name type="common">Atlantic pearl-oyster</name>
    <name type="synonym">Pinctada martensii</name>
    <dbReference type="NCBI Taxonomy" id="66713"/>
    <lineage>
        <taxon>Eukaryota</taxon>
        <taxon>Metazoa</taxon>
        <taxon>Spiralia</taxon>
        <taxon>Lophotrochozoa</taxon>
        <taxon>Mollusca</taxon>
        <taxon>Bivalvia</taxon>
        <taxon>Autobranchia</taxon>
        <taxon>Pteriomorphia</taxon>
        <taxon>Pterioida</taxon>
        <taxon>Pterioidea</taxon>
        <taxon>Pteriidae</taxon>
        <taxon>Pinctada</taxon>
    </lineage>
</organism>
<dbReference type="Gene3D" id="3.40.50.1820">
    <property type="entry name" value="alpha/beta hydrolase"/>
    <property type="match status" value="1"/>
</dbReference>
<dbReference type="AlphaFoldDB" id="A0AA88YK27"/>
<evidence type="ECO:0000256" key="3">
    <source>
        <dbReference type="ARBA" id="ARBA00022801"/>
    </source>
</evidence>
<reference evidence="6" key="1">
    <citation type="submission" date="2019-08" db="EMBL/GenBank/DDBJ databases">
        <title>The improved chromosome-level genome for the pearl oyster Pinctada fucata martensii using PacBio sequencing and Hi-C.</title>
        <authorList>
            <person name="Zheng Z."/>
        </authorList>
    </citation>
    <scope>NUCLEOTIDE SEQUENCE</scope>
    <source>
        <strain evidence="6">ZZ-2019</strain>
        <tissue evidence="6">Adductor muscle</tissue>
    </source>
</reference>
<dbReference type="InterPro" id="IPR051093">
    <property type="entry name" value="Neuroligin/BSAL"/>
</dbReference>
<evidence type="ECO:0000256" key="1">
    <source>
        <dbReference type="ARBA" id="ARBA00005964"/>
    </source>
</evidence>
<evidence type="ECO:0000313" key="6">
    <source>
        <dbReference type="EMBL" id="KAK3107153.1"/>
    </source>
</evidence>
<keyword evidence="3 4" id="KW-0378">Hydrolase</keyword>
<dbReference type="InterPro" id="IPR002018">
    <property type="entry name" value="CarbesteraseB"/>
</dbReference>
<evidence type="ECO:0000313" key="7">
    <source>
        <dbReference type="Proteomes" id="UP001186944"/>
    </source>
</evidence>
<dbReference type="PROSITE" id="PS00122">
    <property type="entry name" value="CARBOXYLESTERASE_B_1"/>
    <property type="match status" value="1"/>
</dbReference>
<dbReference type="PANTHER" id="PTHR43903">
    <property type="entry name" value="NEUROLIGIN"/>
    <property type="match status" value="1"/>
</dbReference>
<dbReference type="Pfam" id="PF00135">
    <property type="entry name" value="COesterase"/>
    <property type="match status" value="1"/>
</dbReference>
<dbReference type="GO" id="GO:0016787">
    <property type="term" value="F:hydrolase activity"/>
    <property type="evidence" value="ECO:0007669"/>
    <property type="project" value="UniProtKB-KW"/>
</dbReference>
<proteinExistence type="inferred from homology"/>
<evidence type="ECO:0000256" key="2">
    <source>
        <dbReference type="ARBA" id="ARBA00022729"/>
    </source>
</evidence>
<protein>
    <recommendedName>
        <fullName evidence="4">Carboxylic ester hydrolase</fullName>
        <ecNumber evidence="4">3.1.1.-</ecNumber>
    </recommendedName>
</protein>
<comment type="similarity">
    <text evidence="1 4">Belongs to the type-B carboxylesterase/lipase family.</text>
</comment>
<sequence length="524" mass="58259">MKFIIPLLTLYNLYIASSRAADTTTVNTPSGDVIGIGIPVSGLNNSKTYQFRKIPYAKPPVGNLRFAKPQPYGSWQGVLNATEFGPSCIQQLDDFSKRVLPNTDISEDCLFLNIYVPNKVNTTKIRPAMVWIHGGAYMAGQGMLYDAGFMAVKGDVIIVTINYRLGFFGFMTLGSYNTTGNSKLEEVRGNFGLWDQIAALRWVSNNIASFGGDPHSLTIFGESAGGFSVSLLSLIPQNKNLFHRVIAQSGFATSFDAMSRVAIPTTFEIGFEAGCKLANPDSFLICLRQKPAEELLNATFTVLAKPSPLVHLMLPLGPVVDHELFQDFPENLLQNNSSDVYKFFTTLQVIIGNVNSEGSLIIDKIIAHGEEQRFHFDIQKGLPYSVFCDYVVKSLCSDYFDNNTDVSTAICQEYEAPYSDAVQAQHAVDLYTDLYFLSRTISSLRTHATTGLFISRYQYVFTRDRKHDVFHDPGALPSWFQGASHGSELQYLFGMRDSPYPVPAEDLTLSDNMIAYWTNFAWNG</sequence>
<dbReference type="InterPro" id="IPR019826">
    <property type="entry name" value="Carboxylesterase_B_AS"/>
</dbReference>
<dbReference type="PROSITE" id="PS00941">
    <property type="entry name" value="CARBOXYLESTERASE_B_2"/>
    <property type="match status" value="1"/>
</dbReference>
<name>A0AA88YK27_PINIB</name>
<dbReference type="InterPro" id="IPR029058">
    <property type="entry name" value="AB_hydrolase_fold"/>
</dbReference>
<feature type="chain" id="PRO_5041518218" description="Carboxylic ester hydrolase" evidence="4">
    <location>
        <begin position="21"/>
        <end position="524"/>
    </location>
</feature>
<feature type="signal peptide" evidence="4">
    <location>
        <begin position="1"/>
        <end position="20"/>
    </location>
</feature>
<evidence type="ECO:0000256" key="4">
    <source>
        <dbReference type="RuleBase" id="RU361235"/>
    </source>
</evidence>
<dbReference type="Proteomes" id="UP001186944">
    <property type="component" value="Unassembled WGS sequence"/>
</dbReference>
<gene>
    <name evidence="6" type="ORF">FSP39_008256</name>
</gene>
<dbReference type="EC" id="3.1.1.-" evidence="4"/>
<dbReference type="EMBL" id="VSWD01000002">
    <property type="protein sequence ID" value="KAK3107153.1"/>
    <property type="molecule type" value="Genomic_DNA"/>
</dbReference>
<accession>A0AA88YK27</accession>
<evidence type="ECO:0000259" key="5">
    <source>
        <dbReference type="Pfam" id="PF00135"/>
    </source>
</evidence>
<keyword evidence="2 4" id="KW-0732">Signal</keyword>
<dbReference type="SUPFAM" id="SSF53474">
    <property type="entry name" value="alpha/beta-Hydrolases"/>
    <property type="match status" value="1"/>
</dbReference>
<keyword evidence="7" id="KW-1185">Reference proteome</keyword>
<dbReference type="InterPro" id="IPR019819">
    <property type="entry name" value="Carboxylesterase_B_CS"/>
</dbReference>